<protein>
    <submittedName>
        <fullName evidence="3">Uncharacterized protein</fullName>
    </submittedName>
</protein>
<evidence type="ECO:0000313" key="4">
    <source>
        <dbReference type="Proteomes" id="UP000243333"/>
    </source>
</evidence>
<feature type="region of interest" description="Disordered" evidence="1">
    <location>
        <begin position="139"/>
        <end position="196"/>
    </location>
</feature>
<feature type="compositionally biased region" description="Low complexity" evidence="1">
    <location>
        <begin position="159"/>
        <end position="172"/>
    </location>
</feature>
<feature type="region of interest" description="Disordered" evidence="1">
    <location>
        <begin position="262"/>
        <end position="292"/>
    </location>
</feature>
<keyword evidence="2" id="KW-1133">Transmembrane helix</keyword>
<dbReference type="AlphaFoldDB" id="A0A1G7MRX3"/>
<dbReference type="OrthoDB" id="1677288at2"/>
<dbReference type="STRING" id="1123285.SAMN05660235_02274"/>
<dbReference type="Proteomes" id="UP000243333">
    <property type="component" value="Unassembled WGS sequence"/>
</dbReference>
<dbReference type="RefSeq" id="WP_093690954.1">
    <property type="nucleotide sequence ID" value="NZ_FNBU01000019.1"/>
</dbReference>
<organism evidence="3 4">
    <name type="scientific">Sporolituus thermophilus DSM 23256</name>
    <dbReference type="NCBI Taxonomy" id="1123285"/>
    <lineage>
        <taxon>Bacteria</taxon>
        <taxon>Bacillati</taxon>
        <taxon>Bacillota</taxon>
        <taxon>Negativicutes</taxon>
        <taxon>Selenomonadales</taxon>
        <taxon>Sporomusaceae</taxon>
        <taxon>Sporolituus</taxon>
    </lineage>
</organism>
<dbReference type="EMBL" id="FNBU01000019">
    <property type="protein sequence ID" value="SDF64512.1"/>
    <property type="molecule type" value="Genomic_DNA"/>
</dbReference>
<evidence type="ECO:0000313" key="3">
    <source>
        <dbReference type="EMBL" id="SDF64512.1"/>
    </source>
</evidence>
<keyword evidence="2" id="KW-0472">Membrane</keyword>
<name>A0A1G7MRX3_9FIRM</name>
<evidence type="ECO:0000256" key="1">
    <source>
        <dbReference type="SAM" id="MobiDB-lite"/>
    </source>
</evidence>
<evidence type="ECO:0000256" key="2">
    <source>
        <dbReference type="SAM" id="Phobius"/>
    </source>
</evidence>
<reference evidence="4" key="1">
    <citation type="submission" date="2016-10" db="EMBL/GenBank/DDBJ databases">
        <authorList>
            <person name="Varghese N."/>
            <person name="Submissions S."/>
        </authorList>
    </citation>
    <scope>NUCLEOTIDE SEQUENCE [LARGE SCALE GENOMIC DNA]</scope>
    <source>
        <strain evidence="4">DSM 23256</strain>
    </source>
</reference>
<proteinExistence type="predicted"/>
<sequence length="324" mass="34278">MPANKEQYLLEELSRAIDRLNAGRPAECHDCDRETKELLAVASLVKQTAPVKQPSAKWLRQTVDQVAAELSAARRKRRLAWLYSGVAGAVVAAAALVVFSLAPGVPQDGPQVLPPLEGTVVIEKVAQTPDAANSLADAAASGLPRQEPQLAETPRDLTSSVRPAASESSSPRTAKPDEATPRIAQEEVKSGQAPVNSAGGEEKIALFTLAGKAARTVAVDEVTGAVRQIFDSDRGEVIVTQRRIDAAQAASAGKGRQAAALTQKAVTAQPPANADERPAVARERSAEGQNSNQITIILHGREVTVEGRLPKEELLKIARSLVQE</sequence>
<gene>
    <name evidence="3" type="ORF">SAMN05660235_02274</name>
</gene>
<keyword evidence="2" id="KW-0812">Transmembrane</keyword>
<feature type="compositionally biased region" description="Basic and acidic residues" evidence="1">
    <location>
        <begin position="274"/>
        <end position="286"/>
    </location>
</feature>
<feature type="compositionally biased region" description="Basic and acidic residues" evidence="1">
    <location>
        <begin position="174"/>
        <end position="189"/>
    </location>
</feature>
<keyword evidence="4" id="KW-1185">Reference proteome</keyword>
<feature type="transmembrane region" description="Helical" evidence="2">
    <location>
        <begin position="80"/>
        <end position="102"/>
    </location>
</feature>
<accession>A0A1G7MRX3</accession>